<dbReference type="Proteomes" id="UP000054097">
    <property type="component" value="Unassembled WGS sequence"/>
</dbReference>
<dbReference type="HOGENOM" id="CLU_2607508_0_0_1"/>
<dbReference type="AlphaFoldDB" id="A0A0C2X9M5"/>
<evidence type="ECO:0000313" key="1">
    <source>
        <dbReference type="EMBL" id="KIM25937.1"/>
    </source>
</evidence>
<reference evidence="1 2" key="1">
    <citation type="submission" date="2014-04" db="EMBL/GenBank/DDBJ databases">
        <authorList>
            <consortium name="DOE Joint Genome Institute"/>
            <person name="Kuo A."/>
            <person name="Zuccaro A."/>
            <person name="Kohler A."/>
            <person name="Nagy L.G."/>
            <person name="Floudas D."/>
            <person name="Copeland A."/>
            <person name="Barry K.W."/>
            <person name="Cichocki N."/>
            <person name="Veneault-Fourrey C."/>
            <person name="LaButti K."/>
            <person name="Lindquist E.A."/>
            <person name="Lipzen A."/>
            <person name="Lundell T."/>
            <person name="Morin E."/>
            <person name="Murat C."/>
            <person name="Sun H."/>
            <person name="Tunlid A."/>
            <person name="Henrissat B."/>
            <person name="Grigoriev I.V."/>
            <person name="Hibbett D.S."/>
            <person name="Martin F."/>
            <person name="Nordberg H.P."/>
            <person name="Cantor M.N."/>
            <person name="Hua S.X."/>
        </authorList>
    </citation>
    <scope>NUCLEOTIDE SEQUENCE [LARGE SCALE GENOMIC DNA]</scope>
    <source>
        <strain evidence="1 2">MAFF 305830</strain>
    </source>
</reference>
<protein>
    <submittedName>
        <fullName evidence="1">Uncharacterized protein</fullName>
    </submittedName>
</protein>
<reference evidence="2" key="2">
    <citation type="submission" date="2015-01" db="EMBL/GenBank/DDBJ databases">
        <title>Evolutionary Origins and Diversification of the Mycorrhizal Mutualists.</title>
        <authorList>
            <consortium name="DOE Joint Genome Institute"/>
            <consortium name="Mycorrhizal Genomics Consortium"/>
            <person name="Kohler A."/>
            <person name="Kuo A."/>
            <person name="Nagy L.G."/>
            <person name="Floudas D."/>
            <person name="Copeland A."/>
            <person name="Barry K.W."/>
            <person name="Cichocki N."/>
            <person name="Veneault-Fourrey C."/>
            <person name="LaButti K."/>
            <person name="Lindquist E.A."/>
            <person name="Lipzen A."/>
            <person name="Lundell T."/>
            <person name="Morin E."/>
            <person name="Murat C."/>
            <person name="Riley R."/>
            <person name="Ohm R."/>
            <person name="Sun H."/>
            <person name="Tunlid A."/>
            <person name="Henrissat B."/>
            <person name="Grigoriev I.V."/>
            <person name="Hibbett D.S."/>
            <person name="Martin F."/>
        </authorList>
    </citation>
    <scope>NUCLEOTIDE SEQUENCE [LARGE SCALE GENOMIC DNA]</scope>
    <source>
        <strain evidence="2">MAFF 305830</strain>
    </source>
</reference>
<gene>
    <name evidence="1" type="ORF">M408DRAFT_202517</name>
</gene>
<organism evidence="1 2">
    <name type="scientific">Serendipita vermifera MAFF 305830</name>
    <dbReference type="NCBI Taxonomy" id="933852"/>
    <lineage>
        <taxon>Eukaryota</taxon>
        <taxon>Fungi</taxon>
        <taxon>Dikarya</taxon>
        <taxon>Basidiomycota</taxon>
        <taxon>Agaricomycotina</taxon>
        <taxon>Agaricomycetes</taxon>
        <taxon>Sebacinales</taxon>
        <taxon>Serendipitaceae</taxon>
        <taxon>Serendipita</taxon>
    </lineage>
</organism>
<keyword evidence="2" id="KW-1185">Reference proteome</keyword>
<accession>A0A0C2X9M5</accession>
<sequence>MVCGARDGALYSENYGPRRSEGVAPVNPPKRRHGQYTGIPFKVEMERMVYAASSSAWLESRLPLKGLHWYSIATQSPYT</sequence>
<proteinExistence type="predicted"/>
<name>A0A0C2X9M5_SERVB</name>
<dbReference type="EMBL" id="KN824310">
    <property type="protein sequence ID" value="KIM25937.1"/>
    <property type="molecule type" value="Genomic_DNA"/>
</dbReference>
<evidence type="ECO:0000313" key="2">
    <source>
        <dbReference type="Proteomes" id="UP000054097"/>
    </source>
</evidence>